<name>A0A8S1HH30_9PELO</name>
<dbReference type="GO" id="GO:0034066">
    <property type="term" value="C:Ric1-Rgp1 guanyl-nucleotide exchange factor complex"/>
    <property type="evidence" value="ECO:0007669"/>
    <property type="project" value="InterPro"/>
</dbReference>
<sequence length="1476" mass="161568">MYIPRDREVSLHLPTPDEVPTRRNVNDVAANREKSFVAVATDDTIYIWLAYPQLLLCSVGLSESEVSERGTLRKIYWRFDSGAIAVSTTRNQILVYSVLVSEENCYNLHDSSDVNFQRTSQELFLRGSRPIVNLLPSVVINLAAPATCCVSSKDEILVCVRNGFAHHVTWNGVIDPEMSFRLSSVPFAHDQLQSKPDYVTSKTAFIADAVYAPLIGGYCIILSDGRAALLTSADALFRPNSLLGVWALNLRDAVCCDVNHKFRLLVFGCKNGDVCAYNLDDANGSLVQTFRVSLRVTNGPELSNRLGPVSAVRMLPNGSAFSAVWEPRNAEEPGASGSESGNVLASPTASTTSRLPPTLAIFTPFGAQSFCSLESLMDSHGVLPSEYYTSMEWGPEGLQLWLGRGDGLAVLPIVHSAACGNPVMEHTNRAVFLSESQVLISPARERETDACAPHAVWSHINVPHEYLAANWPLRFVSTDREFRHLVVAGQYGIAHCSLSNNRWKIFGNESQERDLLVTGGVFIYGDTAGVACCSASEEKPQIRFYPLATKLDNRHASRWDLEARAILLAHRGDVLAVFDTAARVLIYKLSSQNDGGRDSYVKVSMELLAEIRMRDLIAHPACVVSLQLTQLNLDARQAKATFAPSVDTVLVNVSGRLITLNANPDDENGNFMLNQPMVVASFVEQMWHDRAVSSTPSFSASPSPAKTSNGATPSASNEATVSPHLSNALWIACGAKGIKVWLPLLPGRRSAGPQEMTFIAKRIMLPFELDIYPIVICASDCLAVGVESSPQQFLRSNISMYVLNRNSEVFVHHLLRQLLKRNLGVFALEVAASCRTLPHFSHALELLLHGVLEEEATSSEPIPDPLLPRCVAFIQEFPEFLRTVAHCARKTELALWSALFAVTGSPNDLFEVCLRDGQLDTAASYLIVLQNIENSQTSMEQAARLLREALTAGEWSIARDMMRFTRAIDSGDIDSPSRTPPPNAKTTLSRRPTVSSPTPINEGANDYVFNRFQAGAMKLNKVRHSHSISEKETQVRKDSAGSANVSSKTRVSRGQSSEMPSPVAPANPMAKRMEEILEEHAWHLLNEYCIRDLGYFWAELGVDLTRLLGKRRQALSGNTTTLTENDKNCCFVEDFSLALTRLHSQFAWPYPVAGSRFVHQLEKKLGSLKISHSTASLNGLAASELTKVAPPTEATEHVPSVEAKSIKPTPSSDDAESSSGTEIQEVKLERVVNGPSTSQRQSSDLPTISSRPTTPGASTGQQSLTNTPSDSRSLAGDWQATEVLVGESSRRGDAASQAQLDYMLDLFAESSTVDWMFLLCVLRRDDSRLRKEINASTIEACGRIPFTRVRNGCHELMRWALVNCIGYVSLLQTFGAHLDVVAEQSGIANLRLPPKKKIATDANATQSTTPRTSRADVSHAKSNLQLGAAFADKANGNAAKSRHRSRSVDRISAGGGRRYDHVVSSVEPNEEGCLLM</sequence>
<dbReference type="EMBL" id="CAJGYM010000044">
    <property type="protein sequence ID" value="CAD6194457.1"/>
    <property type="molecule type" value="Genomic_DNA"/>
</dbReference>
<evidence type="ECO:0000313" key="7">
    <source>
        <dbReference type="Proteomes" id="UP000835052"/>
    </source>
</evidence>
<accession>A0A8S1HH30</accession>
<feature type="compositionally biased region" description="Basic and acidic residues" evidence="4">
    <location>
        <begin position="1027"/>
        <end position="1039"/>
    </location>
</feature>
<dbReference type="InterPro" id="IPR036322">
    <property type="entry name" value="WD40_repeat_dom_sf"/>
</dbReference>
<protein>
    <recommendedName>
        <fullName evidence="3">Protein RIC1 homolog</fullName>
    </recommendedName>
</protein>
<feature type="compositionally biased region" description="Polar residues" evidence="4">
    <location>
        <begin position="1208"/>
        <end position="1222"/>
    </location>
</feature>
<evidence type="ECO:0000256" key="2">
    <source>
        <dbReference type="ARBA" id="ARBA00023136"/>
    </source>
</evidence>
<feature type="region of interest" description="Disordered" evidence="4">
    <location>
        <begin position="969"/>
        <end position="1002"/>
    </location>
</feature>
<dbReference type="Proteomes" id="UP000835052">
    <property type="component" value="Unassembled WGS sequence"/>
</dbReference>
<dbReference type="GO" id="GO:0006886">
    <property type="term" value="P:intracellular protein transport"/>
    <property type="evidence" value="ECO:0007669"/>
    <property type="project" value="InterPro"/>
</dbReference>
<dbReference type="GO" id="GO:0042147">
    <property type="term" value="P:retrograde transport, endosome to Golgi"/>
    <property type="evidence" value="ECO:0007669"/>
    <property type="project" value="TreeGrafter"/>
</dbReference>
<comment type="caution">
    <text evidence="6">The sequence shown here is derived from an EMBL/GenBank/DDBJ whole genome shotgun (WGS) entry which is preliminary data.</text>
</comment>
<dbReference type="SUPFAM" id="SSF50978">
    <property type="entry name" value="WD40 repeat-like"/>
    <property type="match status" value="1"/>
</dbReference>
<dbReference type="Pfam" id="PF07064">
    <property type="entry name" value="RIC1"/>
    <property type="match status" value="1"/>
</dbReference>
<feature type="compositionally biased region" description="Polar residues" evidence="4">
    <location>
        <begin position="984"/>
        <end position="999"/>
    </location>
</feature>
<feature type="region of interest" description="Disordered" evidence="4">
    <location>
        <begin position="1434"/>
        <end position="1454"/>
    </location>
</feature>
<feature type="region of interest" description="Disordered" evidence="4">
    <location>
        <begin position="694"/>
        <end position="718"/>
    </location>
</feature>
<feature type="region of interest" description="Disordered" evidence="4">
    <location>
        <begin position="329"/>
        <end position="351"/>
    </location>
</feature>
<dbReference type="GO" id="GO:0005829">
    <property type="term" value="C:cytosol"/>
    <property type="evidence" value="ECO:0007669"/>
    <property type="project" value="TreeGrafter"/>
</dbReference>
<organism evidence="6 7">
    <name type="scientific">Caenorhabditis auriculariae</name>
    <dbReference type="NCBI Taxonomy" id="2777116"/>
    <lineage>
        <taxon>Eukaryota</taxon>
        <taxon>Metazoa</taxon>
        <taxon>Ecdysozoa</taxon>
        <taxon>Nematoda</taxon>
        <taxon>Chromadorea</taxon>
        <taxon>Rhabditida</taxon>
        <taxon>Rhabditina</taxon>
        <taxon>Rhabditomorpha</taxon>
        <taxon>Rhabditoidea</taxon>
        <taxon>Rhabditidae</taxon>
        <taxon>Peloderinae</taxon>
        <taxon>Caenorhabditis</taxon>
    </lineage>
</organism>
<evidence type="ECO:0000256" key="3">
    <source>
        <dbReference type="ARBA" id="ARBA00029879"/>
    </source>
</evidence>
<feature type="region of interest" description="Disordered" evidence="4">
    <location>
        <begin position="1024"/>
        <end position="1066"/>
    </location>
</feature>
<evidence type="ECO:0000313" key="6">
    <source>
        <dbReference type="EMBL" id="CAD6194457.1"/>
    </source>
</evidence>
<evidence type="ECO:0000256" key="1">
    <source>
        <dbReference type="ARBA" id="ARBA00004370"/>
    </source>
</evidence>
<dbReference type="OrthoDB" id="67540at2759"/>
<evidence type="ECO:0000256" key="4">
    <source>
        <dbReference type="SAM" id="MobiDB-lite"/>
    </source>
</evidence>
<feature type="compositionally biased region" description="Polar residues" evidence="4">
    <location>
        <begin position="1041"/>
        <end position="1059"/>
    </location>
</feature>
<gene>
    <name evidence="6" type="ORF">CAUJ_LOCUS10376</name>
</gene>
<feature type="compositionally biased region" description="Low complexity" evidence="4">
    <location>
        <begin position="694"/>
        <end position="708"/>
    </location>
</feature>
<dbReference type="GO" id="GO:0000139">
    <property type="term" value="C:Golgi membrane"/>
    <property type="evidence" value="ECO:0007669"/>
    <property type="project" value="TreeGrafter"/>
</dbReference>
<dbReference type="InterPro" id="IPR009771">
    <property type="entry name" value="RIC1_C"/>
</dbReference>
<feature type="region of interest" description="Disordered" evidence="4">
    <location>
        <begin position="1188"/>
        <end position="1275"/>
    </location>
</feature>
<dbReference type="InterPro" id="IPR040096">
    <property type="entry name" value="Ric1"/>
</dbReference>
<keyword evidence="2" id="KW-0472">Membrane</keyword>
<feature type="domain" description="RIC1 C-terminal alpha solenoid region" evidence="5">
    <location>
        <begin position="812"/>
        <end position="971"/>
    </location>
</feature>
<comment type="subcellular location">
    <subcellularLocation>
        <location evidence="1">Membrane</location>
    </subcellularLocation>
</comment>
<feature type="compositionally biased region" description="Polar residues" evidence="4">
    <location>
        <begin position="337"/>
        <end position="351"/>
    </location>
</feature>
<evidence type="ECO:0000259" key="5">
    <source>
        <dbReference type="Pfam" id="PF07064"/>
    </source>
</evidence>
<reference evidence="6" key="1">
    <citation type="submission" date="2020-10" db="EMBL/GenBank/DDBJ databases">
        <authorList>
            <person name="Kikuchi T."/>
        </authorList>
    </citation>
    <scope>NUCLEOTIDE SEQUENCE</scope>
    <source>
        <strain evidence="6">NKZ352</strain>
    </source>
</reference>
<feature type="compositionally biased region" description="Polar residues" evidence="4">
    <location>
        <begin position="709"/>
        <end position="718"/>
    </location>
</feature>
<keyword evidence="7" id="KW-1185">Reference proteome</keyword>
<dbReference type="PANTHER" id="PTHR22746">
    <property type="entry name" value="RAB6A-GEF COMPLEX PARTNER PROTEIN 1"/>
    <property type="match status" value="1"/>
</dbReference>
<dbReference type="Pfam" id="PF25440">
    <property type="entry name" value="Beta-prop_RIC1_2nd"/>
    <property type="match status" value="1"/>
</dbReference>
<feature type="compositionally biased region" description="Polar residues" evidence="4">
    <location>
        <begin position="1234"/>
        <end position="1272"/>
    </location>
</feature>
<proteinExistence type="predicted"/>
<dbReference type="PANTHER" id="PTHR22746:SF10">
    <property type="entry name" value="GUANINE NUCLEOTIDE EXCHANGE FACTOR SUBUNIT RIC1"/>
    <property type="match status" value="1"/>
</dbReference>